<protein>
    <recommendedName>
        <fullName evidence="3">Transcription factor Iwr1 domain-containing protein</fullName>
    </recommendedName>
</protein>
<sequence length="463" mass="50568">MARPPEVIRIKRKRDDETPLTFLELDTDGNKRARSASNWVYKRRIPKAPLGASAAGPGDRPASSASNVRPQIQASAPGDELLWEKQLQSGGAPTTSAAPLRNEKTNDDVADELQRTFHISKADTERLQSYPSQSSLSSMAAKRRRNTVVFVERNMKKMRAVGGAGSGVASPLGSPFSLHIDDQSGVDVPVPATPSTQQRRPLAIPHGRRPLVERPIVHVHDMDKMASVMDAWAREVVVPTEPQAEPPSNAAPKHKGPVSRYKPKPKPKPAAAPAAASARSAAAAVPTPVTTSITLPTAPDDDDNDYVEEEYHIMDPRAVPTDVPRHLIGRLVIGQDEQEYFYEDRNTQLLGYESDESDENAENHYGNDYPDQELESDSDLGNGNDRIWGIEAGFNGDADGIDDNDDIAMSDYEDENWMDVHAGGTGGGSYSETGKEGNHENMDAKLLERIRRFNAGVNRHGGY</sequence>
<evidence type="ECO:0000256" key="2">
    <source>
        <dbReference type="SAM" id="MobiDB-lite"/>
    </source>
</evidence>
<dbReference type="PANTHER" id="PTHR28063">
    <property type="entry name" value="RNA POLYMERASE II NUCLEAR LOCALIZATION PROTEIN IWR1"/>
    <property type="match status" value="1"/>
</dbReference>
<feature type="compositionally biased region" description="Polar residues" evidence="2">
    <location>
        <begin position="63"/>
        <end position="74"/>
    </location>
</feature>
<keyword evidence="5" id="KW-1185">Reference proteome</keyword>
<dbReference type="InterPro" id="IPR013883">
    <property type="entry name" value="TF_Iwr1_dom"/>
</dbReference>
<feature type="compositionally biased region" description="Low complexity" evidence="2">
    <location>
        <begin position="269"/>
        <end position="292"/>
    </location>
</feature>
<feature type="region of interest" description="Disordered" evidence="2">
    <location>
        <begin position="354"/>
        <end position="385"/>
    </location>
</feature>
<gene>
    <name evidence="4" type="ORF">Cpir12675_006311</name>
</gene>
<evidence type="ECO:0000313" key="4">
    <source>
        <dbReference type="EMBL" id="KAL1888078.1"/>
    </source>
</evidence>
<feature type="compositionally biased region" description="Basic residues" evidence="2">
    <location>
        <begin position="252"/>
        <end position="267"/>
    </location>
</feature>
<accession>A0ABR3YIR2</accession>
<dbReference type="Proteomes" id="UP001583280">
    <property type="component" value="Unassembled WGS sequence"/>
</dbReference>
<proteinExistence type="inferred from homology"/>
<evidence type="ECO:0000313" key="5">
    <source>
        <dbReference type="Proteomes" id="UP001583280"/>
    </source>
</evidence>
<comment type="caution">
    <text evidence="4">The sequence shown here is derived from an EMBL/GenBank/DDBJ whole genome shotgun (WGS) entry which is preliminary data.</text>
</comment>
<evidence type="ECO:0000256" key="1">
    <source>
        <dbReference type="ARBA" id="ARBA00010218"/>
    </source>
</evidence>
<feature type="region of interest" description="Disordered" evidence="2">
    <location>
        <begin position="45"/>
        <end position="105"/>
    </location>
</feature>
<evidence type="ECO:0000259" key="3">
    <source>
        <dbReference type="Pfam" id="PF08574"/>
    </source>
</evidence>
<feature type="domain" description="Transcription factor Iwr1" evidence="3">
    <location>
        <begin position="304"/>
        <end position="373"/>
    </location>
</feature>
<reference evidence="4 5" key="1">
    <citation type="journal article" date="2024" name="IMA Fungus">
        <title>IMA Genome - F19 : A genome assembly and annotation guide to empower mycologists, including annotated draft genome sequences of Ceratocystis pirilliformis, Diaporthe australafricana, Fusarium ophioides, Paecilomyces lecythidis, and Sporothrix stenoceras.</title>
        <authorList>
            <person name="Aylward J."/>
            <person name="Wilson A.M."/>
            <person name="Visagie C.M."/>
            <person name="Spraker J."/>
            <person name="Barnes I."/>
            <person name="Buitendag C."/>
            <person name="Ceriani C."/>
            <person name="Del Mar Angel L."/>
            <person name="du Plessis D."/>
            <person name="Fuchs T."/>
            <person name="Gasser K."/>
            <person name="Kramer D."/>
            <person name="Li W."/>
            <person name="Munsamy K."/>
            <person name="Piso A."/>
            <person name="Price J.L."/>
            <person name="Sonnekus B."/>
            <person name="Thomas C."/>
            <person name="van der Nest A."/>
            <person name="van Dijk A."/>
            <person name="van Heerden A."/>
            <person name="van Vuuren N."/>
            <person name="Yilmaz N."/>
            <person name="Duong T.A."/>
            <person name="van der Merwe N.A."/>
            <person name="Wingfield M.J."/>
            <person name="Wingfield B.D."/>
        </authorList>
    </citation>
    <scope>NUCLEOTIDE SEQUENCE [LARGE SCALE GENOMIC DNA]</scope>
    <source>
        <strain evidence="4 5">CMW 12675</strain>
    </source>
</reference>
<name>A0ABR3YIR2_9PEZI</name>
<dbReference type="EMBL" id="JAWDJO010000280">
    <property type="protein sequence ID" value="KAL1888078.1"/>
    <property type="molecule type" value="Genomic_DNA"/>
</dbReference>
<dbReference type="PANTHER" id="PTHR28063:SF1">
    <property type="entry name" value="RNA POLYMERASE II NUCLEAR LOCALIZATION PROTEIN IWR1"/>
    <property type="match status" value="1"/>
</dbReference>
<feature type="region of interest" description="Disordered" evidence="2">
    <location>
        <begin position="240"/>
        <end position="303"/>
    </location>
</feature>
<feature type="compositionally biased region" description="Polar residues" evidence="2">
    <location>
        <begin position="86"/>
        <end position="97"/>
    </location>
</feature>
<organism evidence="4 5">
    <name type="scientific">Ceratocystis pirilliformis</name>
    <dbReference type="NCBI Taxonomy" id="259994"/>
    <lineage>
        <taxon>Eukaryota</taxon>
        <taxon>Fungi</taxon>
        <taxon>Dikarya</taxon>
        <taxon>Ascomycota</taxon>
        <taxon>Pezizomycotina</taxon>
        <taxon>Sordariomycetes</taxon>
        <taxon>Hypocreomycetidae</taxon>
        <taxon>Microascales</taxon>
        <taxon>Ceratocystidaceae</taxon>
        <taxon>Ceratocystis</taxon>
    </lineage>
</organism>
<comment type="similarity">
    <text evidence="1">Belongs to the IWR1/SLC7A6OS family.</text>
</comment>
<dbReference type="Pfam" id="PF08574">
    <property type="entry name" value="Iwr1"/>
    <property type="match status" value="1"/>
</dbReference>
<dbReference type="InterPro" id="IPR040150">
    <property type="entry name" value="Iwr1"/>
</dbReference>